<feature type="compositionally biased region" description="Basic and acidic residues" evidence="2">
    <location>
        <begin position="162"/>
        <end position="172"/>
    </location>
</feature>
<feature type="region of interest" description="Disordered" evidence="2">
    <location>
        <begin position="151"/>
        <end position="190"/>
    </location>
</feature>
<organism evidence="3 4">
    <name type="scientific">Actinidia rufa</name>
    <dbReference type="NCBI Taxonomy" id="165716"/>
    <lineage>
        <taxon>Eukaryota</taxon>
        <taxon>Viridiplantae</taxon>
        <taxon>Streptophyta</taxon>
        <taxon>Embryophyta</taxon>
        <taxon>Tracheophyta</taxon>
        <taxon>Spermatophyta</taxon>
        <taxon>Magnoliopsida</taxon>
        <taxon>eudicotyledons</taxon>
        <taxon>Gunneridae</taxon>
        <taxon>Pentapetalae</taxon>
        <taxon>asterids</taxon>
        <taxon>Ericales</taxon>
        <taxon>Actinidiaceae</taxon>
        <taxon>Actinidia</taxon>
    </lineage>
</organism>
<keyword evidence="1" id="KW-0175">Coiled coil</keyword>
<dbReference type="Proteomes" id="UP000585474">
    <property type="component" value="Unassembled WGS sequence"/>
</dbReference>
<evidence type="ECO:0000313" key="4">
    <source>
        <dbReference type="Proteomes" id="UP000585474"/>
    </source>
</evidence>
<gene>
    <name evidence="3" type="ORF">Acr_25g0001880</name>
</gene>
<reference evidence="3 4" key="1">
    <citation type="submission" date="2019-07" db="EMBL/GenBank/DDBJ databases">
        <title>De Novo Assembly of kiwifruit Actinidia rufa.</title>
        <authorList>
            <person name="Sugita-Konishi S."/>
            <person name="Sato K."/>
            <person name="Mori E."/>
            <person name="Abe Y."/>
            <person name="Kisaki G."/>
            <person name="Hamano K."/>
            <person name="Suezawa K."/>
            <person name="Otani M."/>
            <person name="Fukuda T."/>
            <person name="Manabe T."/>
            <person name="Gomi K."/>
            <person name="Tabuchi M."/>
            <person name="Akimitsu K."/>
            <person name="Kataoka I."/>
        </authorList>
    </citation>
    <scope>NUCLEOTIDE SEQUENCE [LARGE SCALE GENOMIC DNA]</scope>
    <source>
        <strain evidence="4">cv. Fuchu</strain>
    </source>
</reference>
<evidence type="ECO:0000256" key="1">
    <source>
        <dbReference type="SAM" id="Coils"/>
    </source>
</evidence>
<evidence type="ECO:0000256" key="2">
    <source>
        <dbReference type="SAM" id="MobiDB-lite"/>
    </source>
</evidence>
<name>A0A7J0GY74_9ERIC</name>
<proteinExistence type="predicted"/>
<sequence length="327" mass="35986">MYHLRASDITILSTPSLNEFMCLYALLKGLGSELGWLYFKASPCKNILKGDSSNVKGRNNRFYFISGDEWEFHSSIPRKEGAVWIPRSGRKPRVTLGAEPLRATLGAEPLLLQAMQVSLAIPEMYLAPRSLPEMTSSPRLLAQNVATSSSKGVVTSKVSESPSKKRALDNKSKGKQPPIPGEGSAAKSVPSEALGPYASVMVSATMAEKILAGVILPDDKEKVLPSTSAAGILQRVPIIIVPLWNLLSMRWSETQNRAIELEEALAEASAKEKKVIEEVKERNKKVVKLEARVAKHEKSQNLAKGRIIAVFKESEDFQERLPRQKRG</sequence>
<feature type="compositionally biased region" description="Low complexity" evidence="2">
    <location>
        <begin position="151"/>
        <end position="161"/>
    </location>
</feature>
<comment type="caution">
    <text evidence="3">The sequence shown here is derived from an EMBL/GenBank/DDBJ whole genome shotgun (WGS) entry which is preliminary data.</text>
</comment>
<feature type="coiled-coil region" evidence="1">
    <location>
        <begin position="251"/>
        <end position="299"/>
    </location>
</feature>
<dbReference type="AlphaFoldDB" id="A0A7J0GY74"/>
<keyword evidence="4" id="KW-1185">Reference proteome</keyword>
<accession>A0A7J0GY74</accession>
<dbReference type="EMBL" id="BJWL01000025">
    <property type="protein sequence ID" value="GFZ15779.1"/>
    <property type="molecule type" value="Genomic_DNA"/>
</dbReference>
<evidence type="ECO:0000313" key="3">
    <source>
        <dbReference type="EMBL" id="GFZ15779.1"/>
    </source>
</evidence>
<protein>
    <submittedName>
        <fullName evidence="3">Uncharacterized protein</fullName>
    </submittedName>
</protein>